<organism evidence="1 2">
    <name type="scientific">Aureobasidium vineae</name>
    <dbReference type="NCBI Taxonomy" id="2773715"/>
    <lineage>
        <taxon>Eukaryota</taxon>
        <taxon>Fungi</taxon>
        <taxon>Dikarya</taxon>
        <taxon>Ascomycota</taxon>
        <taxon>Pezizomycotina</taxon>
        <taxon>Dothideomycetes</taxon>
        <taxon>Dothideomycetidae</taxon>
        <taxon>Dothideales</taxon>
        <taxon>Saccotheciaceae</taxon>
        <taxon>Aureobasidium</taxon>
    </lineage>
</organism>
<sequence length="334" mass="39101">MEPRLGPIKENIAFLAFLKHGGRASTYLTPLRHYKLKKISQGWSCLHRRKYQPKWSNYTFRDEYRIIKGKAFYMQPYRRILKASVRKILGRLRSKHAQHTNKIRPPLLQKLQQLLDILKKDDRHNHLRDSFNKRANKRLHIRNTFKRPSSAASNSRKSEMVINHESIVVACTFGEPCYTRYPILRNIRFEAVTMSNCPNNEQSIDLSEPDRGLFRSSSSLYTQETHQKISTAARQEGRVHAEIQLLCFYESLESNPGIIRPRVICSEKHACFLCDIFIKAHAQFYTPSTHGTFYPRWRLPKPGGFKISSTKIMSTLHRFNKSLEEEIIQDRSAL</sequence>
<evidence type="ECO:0000313" key="1">
    <source>
        <dbReference type="EMBL" id="CAD0093468.1"/>
    </source>
</evidence>
<keyword evidence="2" id="KW-1185">Reference proteome</keyword>
<proteinExistence type="predicted"/>
<comment type="caution">
    <text evidence="1">The sequence shown here is derived from an EMBL/GenBank/DDBJ whole genome shotgun (WGS) entry which is preliminary data.</text>
</comment>
<reference evidence="1" key="1">
    <citation type="submission" date="2020-06" db="EMBL/GenBank/DDBJ databases">
        <authorList>
            <person name="Onetto C."/>
        </authorList>
    </citation>
    <scope>NUCLEOTIDE SEQUENCE</scope>
</reference>
<dbReference type="AlphaFoldDB" id="A0A9N8PG64"/>
<dbReference type="Proteomes" id="UP000716446">
    <property type="component" value="Unassembled WGS sequence"/>
</dbReference>
<dbReference type="EMBL" id="CAIJEN010000014">
    <property type="protein sequence ID" value="CAD0093468.1"/>
    <property type="molecule type" value="Genomic_DNA"/>
</dbReference>
<gene>
    <name evidence="1" type="ORF">AWRI4619_LOCUS7816</name>
</gene>
<accession>A0A9N8PG64</accession>
<dbReference type="InterPro" id="IPR027796">
    <property type="entry name" value="OTT_1508_deam-like"/>
</dbReference>
<evidence type="ECO:0000313" key="2">
    <source>
        <dbReference type="Proteomes" id="UP000716446"/>
    </source>
</evidence>
<dbReference type="Pfam" id="PF14441">
    <property type="entry name" value="OTT_1508_deam"/>
    <property type="match status" value="1"/>
</dbReference>
<feature type="non-terminal residue" evidence="1">
    <location>
        <position position="334"/>
    </location>
</feature>
<protein>
    <submittedName>
        <fullName evidence="1">Uncharacterized protein</fullName>
    </submittedName>
</protein>
<name>A0A9N8PG64_9PEZI</name>